<keyword evidence="2" id="KW-0677">Repeat</keyword>
<dbReference type="InterPro" id="IPR036047">
    <property type="entry name" value="F-box-like_dom_sf"/>
</dbReference>
<dbReference type="Pfam" id="PF01344">
    <property type="entry name" value="Kelch_1"/>
    <property type="match status" value="1"/>
</dbReference>
<evidence type="ECO:0000256" key="2">
    <source>
        <dbReference type="ARBA" id="ARBA00022737"/>
    </source>
</evidence>
<evidence type="ECO:0000313" key="5">
    <source>
        <dbReference type="Proteomes" id="UP001558713"/>
    </source>
</evidence>
<dbReference type="SMART" id="SM00612">
    <property type="entry name" value="Kelch"/>
    <property type="match status" value="2"/>
</dbReference>
<evidence type="ECO:0000259" key="3">
    <source>
        <dbReference type="Pfam" id="PF00646"/>
    </source>
</evidence>
<dbReference type="InterPro" id="IPR006652">
    <property type="entry name" value="Kelch_1"/>
</dbReference>
<name>A0ABD1BPN1_CARAN</name>
<dbReference type="InterPro" id="IPR001810">
    <property type="entry name" value="F-box_dom"/>
</dbReference>
<dbReference type="SUPFAM" id="SSF117281">
    <property type="entry name" value="Kelch motif"/>
    <property type="match status" value="1"/>
</dbReference>
<reference evidence="4 5" key="1">
    <citation type="submission" date="2024-04" db="EMBL/GenBank/DDBJ databases">
        <title>Genome assembly C_amara_ONT_v2.</title>
        <authorList>
            <person name="Yant L."/>
            <person name="Moore C."/>
            <person name="Slenker M."/>
        </authorList>
    </citation>
    <scope>NUCLEOTIDE SEQUENCE [LARGE SCALE GENOMIC DNA]</scope>
    <source>
        <tissue evidence="4">Leaf</tissue>
    </source>
</reference>
<dbReference type="SUPFAM" id="SSF81383">
    <property type="entry name" value="F-box domain"/>
    <property type="match status" value="1"/>
</dbReference>
<sequence length="367" mass="41730">MLFTHFPGTISVIYFNSKYFGFCRMERIVEEMLISGVPDDISNFCLARVPREHHMAMKCVSKRWRDFVCSDELCHYRRKFDLAESWIYALCRDISGRVFIHVLNPFSSRRSWKRITEYPNIPMREGMGFAALGKRLFVLGGCGWLEDAIDVVYCYDAAMNSWLDLVPPLSTKRCFFACETLDGKIMAIGGLGVKPNVAQTWDIYDPFTKTCKSCSDANIVPEIEDSFVMDGRIYVQGGSSSAVYNAATEIWERMDDDMASGWRGPAVVVADELYVLDQTCGFKLTMWCKETRMWIRIGKLSQLVMKQPCRLVSIGNNIFVIGKDCSTVVIDVENARKKKMNGVMVCSSIPKTWDFDIDVISCKSVAI</sequence>
<evidence type="ECO:0000256" key="1">
    <source>
        <dbReference type="ARBA" id="ARBA00022441"/>
    </source>
</evidence>
<gene>
    <name evidence="4" type="ORF">V5N11_000548</name>
</gene>
<dbReference type="PANTHER" id="PTHR46344:SF26">
    <property type="entry name" value="F-BOX DOMAIN-CONTAINING PROTEIN"/>
    <property type="match status" value="1"/>
</dbReference>
<protein>
    <submittedName>
        <fullName evidence="4">F-box/kelch-repeat protein SKIP4</fullName>
    </submittedName>
</protein>
<proteinExistence type="predicted"/>
<comment type="caution">
    <text evidence="4">The sequence shown here is derived from an EMBL/GenBank/DDBJ whole genome shotgun (WGS) entry which is preliminary data.</text>
</comment>
<dbReference type="Pfam" id="PF00646">
    <property type="entry name" value="F-box"/>
    <property type="match status" value="1"/>
</dbReference>
<keyword evidence="1" id="KW-0880">Kelch repeat</keyword>
<dbReference type="Gene3D" id="2.120.10.80">
    <property type="entry name" value="Kelch-type beta propeller"/>
    <property type="match status" value="1"/>
</dbReference>
<dbReference type="AlphaFoldDB" id="A0ABD1BPN1"/>
<dbReference type="Proteomes" id="UP001558713">
    <property type="component" value="Unassembled WGS sequence"/>
</dbReference>
<dbReference type="PANTHER" id="PTHR46344">
    <property type="entry name" value="OS02G0202900 PROTEIN"/>
    <property type="match status" value="1"/>
</dbReference>
<accession>A0ABD1BPN1</accession>
<keyword evidence="5" id="KW-1185">Reference proteome</keyword>
<dbReference type="CDD" id="cd22152">
    <property type="entry name" value="F-box_AtAFR-like"/>
    <property type="match status" value="1"/>
</dbReference>
<feature type="domain" description="F-box" evidence="3">
    <location>
        <begin position="34"/>
        <end position="75"/>
    </location>
</feature>
<dbReference type="EMBL" id="JBANAX010000187">
    <property type="protein sequence ID" value="KAL1219163.1"/>
    <property type="molecule type" value="Genomic_DNA"/>
</dbReference>
<organism evidence="4 5">
    <name type="scientific">Cardamine amara subsp. amara</name>
    <dbReference type="NCBI Taxonomy" id="228776"/>
    <lineage>
        <taxon>Eukaryota</taxon>
        <taxon>Viridiplantae</taxon>
        <taxon>Streptophyta</taxon>
        <taxon>Embryophyta</taxon>
        <taxon>Tracheophyta</taxon>
        <taxon>Spermatophyta</taxon>
        <taxon>Magnoliopsida</taxon>
        <taxon>eudicotyledons</taxon>
        <taxon>Gunneridae</taxon>
        <taxon>Pentapetalae</taxon>
        <taxon>rosids</taxon>
        <taxon>malvids</taxon>
        <taxon>Brassicales</taxon>
        <taxon>Brassicaceae</taxon>
        <taxon>Cardamineae</taxon>
        <taxon>Cardamine</taxon>
    </lineage>
</organism>
<dbReference type="InterPro" id="IPR015915">
    <property type="entry name" value="Kelch-typ_b-propeller"/>
</dbReference>
<evidence type="ECO:0000313" key="4">
    <source>
        <dbReference type="EMBL" id="KAL1219163.1"/>
    </source>
</evidence>